<feature type="compositionally biased region" description="Low complexity" evidence="3">
    <location>
        <begin position="387"/>
        <end position="398"/>
    </location>
</feature>
<evidence type="ECO:0000313" key="8">
    <source>
        <dbReference type="Proteomes" id="UP001165082"/>
    </source>
</evidence>
<evidence type="ECO:0000256" key="3">
    <source>
        <dbReference type="SAM" id="MobiDB-lite"/>
    </source>
</evidence>
<organism evidence="7 8">
    <name type="scientific">Triparma retinervis</name>
    <dbReference type="NCBI Taxonomy" id="2557542"/>
    <lineage>
        <taxon>Eukaryota</taxon>
        <taxon>Sar</taxon>
        <taxon>Stramenopiles</taxon>
        <taxon>Ochrophyta</taxon>
        <taxon>Bolidophyceae</taxon>
        <taxon>Parmales</taxon>
        <taxon>Triparmaceae</taxon>
        <taxon>Triparma</taxon>
    </lineage>
</organism>
<dbReference type="InterPro" id="IPR014710">
    <property type="entry name" value="RmlC-like_jellyroll"/>
</dbReference>
<dbReference type="PANTHER" id="PTHR45689">
    <property type="entry name" value="I[[H]] CHANNEL, ISOFORM E"/>
    <property type="match status" value="1"/>
</dbReference>
<dbReference type="SUPFAM" id="SSF47473">
    <property type="entry name" value="EF-hand"/>
    <property type="match status" value="1"/>
</dbReference>
<feature type="transmembrane region" description="Helical" evidence="4">
    <location>
        <begin position="616"/>
        <end position="637"/>
    </location>
</feature>
<comment type="caution">
    <text evidence="7">The sequence shown here is derived from an EMBL/GenBank/DDBJ whole genome shotgun (WGS) entry which is preliminary data.</text>
</comment>
<keyword evidence="2" id="KW-0175">Coiled coil</keyword>
<proteinExistence type="predicted"/>
<dbReference type="AlphaFoldDB" id="A0A9W7G616"/>
<reference evidence="7" key="1">
    <citation type="submission" date="2022-07" db="EMBL/GenBank/DDBJ databases">
        <title>Genome analysis of Parmales, a sister group of diatoms, reveals the evolutionary specialization of diatoms from phago-mixotrophs to photoautotrophs.</title>
        <authorList>
            <person name="Ban H."/>
            <person name="Sato S."/>
            <person name="Yoshikawa S."/>
            <person name="Kazumasa Y."/>
            <person name="Nakamura Y."/>
            <person name="Ichinomiya M."/>
            <person name="Saitoh K."/>
            <person name="Sato N."/>
            <person name="Blanc-Mathieu R."/>
            <person name="Endo H."/>
            <person name="Kuwata A."/>
            <person name="Ogata H."/>
        </authorList>
    </citation>
    <scope>NUCLEOTIDE SEQUENCE</scope>
</reference>
<dbReference type="PROSITE" id="PS00018">
    <property type="entry name" value="EF_HAND_1"/>
    <property type="match status" value="2"/>
</dbReference>
<dbReference type="Proteomes" id="UP001165082">
    <property type="component" value="Unassembled WGS sequence"/>
</dbReference>
<feature type="compositionally biased region" description="Polar residues" evidence="3">
    <location>
        <begin position="436"/>
        <end position="445"/>
    </location>
</feature>
<evidence type="ECO:0000256" key="1">
    <source>
        <dbReference type="ARBA" id="ARBA00022837"/>
    </source>
</evidence>
<dbReference type="GO" id="GO:0098855">
    <property type="term" value="C:HCN channel complex"/>
    <property type="evidence" value="ECO:0007669"/>
    <property type="project" value="TreeGrafter"/>
</dbReference>
<dbReference type="PROSITE" id="PS00889">
    <property type="entry name" value="CNMP_BINDING_2"/>
    <property type="match status" value="1"/>
</dbReference>
<feature type="domain" description="EF-hand" evidence="6">
    <location>
        <begin position="528"/>
        <end position="563"/>
    </location>
</feature>
<dbReference type="Gene3D" id="2.60.120.10">
    <property type="entry name" value="Jelly Rolls"/>
    <property type="match status" value="1"/>
</dbReference>
<dbReference type="Gene3D" id="1.10.287.630">
    <property type="entry name" value="Helix hairpin bin"/>
    <property type="match status" value="1"/>
</dbReference>
<feature type="transmembrane region" description="Helical" evidence="4">
    <location>
        <begin position="791"/>
        <end position="812"/>
    </location>
</feature>
<feature type="region of interest" description="Disordered" evidence="3">
    <location>
        <begin position="82"/>
        <end position="445"/>
    </location>
</feature>
<dbReference type="Pfam" id="PF13499">
    <property type="entry name" value="EF-hand_7"/>
    <property type="match status" value="1"/>
</dbReference>
<feature type="domain" description="EF-hand" evidence="6">
    <location>
        <begin position="486"/>
        <end position="521"/>
    </location>
</feature>
<dbReference type="CDD" id="cd00051">
    <property type="entry name" value="EFh"/>
    <property type="match status" value="1"/>
</dbReference>
<dbReference type="Gene3D" id="1.10.238.10">
    <property type="entry name" value="EF-hand"/>
    <property type="match status" value="1"/>
</dbReference>
<feature type="domain" description="Cyclic nucleotide-binding" evidence="5">
    <location>
        <begin position="1006"/>
        <end position="1082"/>
    </location>
</feature>
<feature type="transmembrane region" description="Helical" evidence="4">
    <location>
        <begin position="876"/>
        <end position="900"/>
    </location>
</feature>
<keyword evidence="8" id="KW-1185">Reference proteome</keyword>
<evidence type="ECO:0008006" key="9">
    <source>
        <dbReference type="Google" id="ProtNLM"/>
    </source>
</evidence>
<evidence type="ECO:0000259" key="5">
    <source>
        <dbReference type="PROSITE" id="PS50042"/>
    </source>
</evidence>
<dbReference type="GO" id="GO:0035725">
    <property type="term" value="P:sodium ion transmembrane transport"/>
    <property type="evidence" value="ECO:0007669"/>
    <property type="project" value="TreeGrafter"/>
</dbReference>
<dbReference type="SUPFAM" id="SSF51206">
    <property type="entry name" value="cAMP-binding domain-like"/>
    <property type="match status" value="1"/>
</dbReference>
<dbReference type="InterPro" id="IPR000595">
    <property type="entry name" value="cNMP-bd_dom"/>
</dbReference>
<feature type="compositionally biased region" description="Polar residues" evidence="3">
    <location>
        <begin position="250"/>
        <end position="273"/>
    </location>
</feature>
<dbReference type="SMART" id="SM00100">
    <property type="entry name" value="cNMP"/>
    <property type="match status" value="1"/>
</dbReference>
<accession>A0A9W7G616</accession>
<dbReference type="InterPro" id="IPR018247">
    <property type="entry name" value="EF_Hand_1_Ca_BS"/>
</dbReference>
<feature type="compositionally biased region" description="Low complexity" evidence="3">
    <location>
        <begin position="365"/>
        <end position="378"/>
    </location>
</feature>
<dbReference type="PROSITE" id="PS50222">
    <property type="entry name" value="EF_HAND_2"/>
    <property type="match status" value="2"/>
</dbReference>
<keyword evidence="4" id="KW-0472">Membrane</keyword>
<feature type="coiled-coil region" evidence="2">
    <location>
        <begin position="465"/>
        <end position="492"/>
    </location>
</feature>
<feature type="compositionally biased region" description="Basic and acidic residues" evidence="3">
    <location>
        <begin position="1230"/>
        <end position="1240"/>
    </location>
</feature>
<dbReference type="EMBL" id="BRXZ01007745">
    <property type="protein sequence ID" value="GMI33480.1"/>
    <property type="molecule type" value="Genomic_DNA"/>
</dbReference>
<dbReference type="InterPro" id="IPR011992">
    <property type="entry name" value="EF-hand-dom_pair"/>
</dbReference>
<dbReference type="PANTHER" id="PTHR45689:SF5">
    <property type="entry name" value="I[[H]] CHANNEL, ISOFORM E"/>
    <property type="match status" value="1"/>
</dbReference>
<dbReference type="GO" id="GO:0005249">
    <property type="term" value="F:voltage-gated potassium channel activity"/>
    <property type="evidence" value="ECO:0007669"/>
    <property type="project" value="TreeGrafter"/>
</dbReference>
<feature type="compositionally biased region" description="Polar residues" evidence="3">
    <location>
        <begin position="164"/>
        <end position="199"/>
    </location>
</feature>
<feature type="region of interest" description="Disordered" evidence="3">
    <location>
        <begin position="1201"/>
        <end position="1240"/>
    </location>
</feature>
<keyword evidence="1" id="KW-0106">Calcium</keyword>
<dbReference type="SUPFAM" id="SSF81324">
    <property type="entry name" value="Voltage-gated potassium channels"/>
    <property type="match status" value="1"/>
</dbReference>
<protein>
    <recommendedName>
        <fullName evidence="9">Calmodulin</fullName>
    </recommendedName>
</protein>
<dbReference type="GO" id="GO:0003254">
    <property type="term" value="P:regulation of membrane depolarization"/>
    <property type="evidence" value="ECO:0007669"/>
    <property type="project" value="TreeGrafter"/>
</dbReference>
<dbReference type="InterPro" id="IPR002048">
    <property type="entry name" value="EF_hand_dom"/>
</dbReference>
<feature type="compositionally biased region" description="Low complexity" evidence="3">
    <location>
        <begin position="200"/>
        <end position="229"/>
    </location>
</feature>
<evidence type="ECO:0000259" key="6">
    <source>
        <dbReference type="PROSITE" id="PS50222"/>
    </source>
</evidence>
<feature type="compositionally biased region" description="Polar residues" evidence="3">
    <location>
        <begin position="303"/>
        <end position="314"/>
    </location>
</feature>
<dbReference type="InterPro" id="IPR018490">
    <property type="entry name" value="cNMP-bd_dom_sf"/>
</dbReference>
<dbReference type="PROSITE" id="PS50042">
    <property type="entry name" value="CNMP_BINDING_3"/>
    <property type="match status" value="1"/>
</dbReference>
<feature type="compositionally biased region" description="Basic and acidic residues" evidence="3">
    <location>
        <begin position="233"/>
        <end position="245"/>
    </location>
</feature>
<feature type="region of interest" description="Disordered" evidence="3">
    <location>
        <begin position="1153"/>
        <end position="1183"/>
    </location>
</feature>
<dbReference type="GO" id="GO:0005509">
    <property type="term" value="F:calcium ion binding"/>
    <property type="evidence" value="ECO:0007669"/>
    <property type="project" value="InterPro"/>
</dbReference>
<evidence type="ECO:0000256" key="4">
    <source>
        <dbReference type="SAM" id="Phobius"/>
    </source>
</evidence>
<feature type="compositionally biased region" description="Basic residues" evidence="3">
    <location>
        <begin position="1153"/>
        <end position="1166"/>
    </location>
</feature>
<feature type="compositionally biased region" description="Polar residues" evidence="3">
    <location>
        <begin position="138"/>
        <end position="151"/>
    </location>
</feature>
<dbReference type="InterPro" id="IPR018488">
    <property type="entry name" value="cNMP-bd_CS"/>
</dbReference>
<evidence type="ECO:0000313" key="7">
    <source>
        <dbReference type="EMBL" id="GMI33480.1"/>
    </source>
</evidence>
<dbReference type="Gene3D" id="1.10.287.70">
    <property type="match status" value="1"/>
</dbReference>
<dbReference type="CDD" id="cd00038">
    <property type="entry name" value="CAP_ED"/>
    <property type="match status" value="1"/>
</dbReference>
<dbReference type="OrthoDB" id="421226at2759"/>
<dbReference type="Pfam" id="PF00027">
    <property type="entry name" value="cNMP_binding"/>
    <property type="match status" value="1"/>
</dbReference>
<name>A0A9W7G616_9STRA</name>
<dbReference type="InterPro" id="IPR051413">
    <property type="entry name" value="K/Na_HCN_channel"/>
</dbReference>
<gene>
    <name evidence="7" type="ORF">TrRE_jg11074</name>
</gene>
<evidence type="ECO:0000256" key="2">
    <source>
        <dbReference type="SAM" id="Coils"/>
    </source>
</evidence>
<dbReference type="SMART" id="SM00054">
    <property type="entry name" value="EFh"/>
    <property type="match status" value="2"/>
</dbReference>
<keyword evidence="4" id="KW-1133">Transmembrane helix</keyword>
<sequence>MSSNNASTDSPENAVLMAALRSTLGTISLIQDSSTKMADMGTKGSTELIGLIDEIDGKLGAMKLKYAKQRASERELQAKLHEALQAKPRSGSVTESSERDSGGRHAPRRRMSITEEDVRNGLAPRAHRVSIGVRRPSTHSIPNLSAQSNQNQRRRSSGAGNYGGSTKSGTKNPASNYGGSTTTAKNPASNYGGSTTTAKNPASNYGGSSNANSSAAEPPSASQLPTSSPLPTPDHETAPPHKDLKLPQNIVLSPTSAGSKTASMSSKKNSPATFSMAGPPRLQEIETPVNTPKSKGGKGFAYSSLTPKNKSANSPKKGFGMSGPPSTAGPLPSKPHNPETGSDTTEDSEGTAGQNSVALPPAEPPSSSSSASTSTSAPNTLQSGGTSRSPLSRPKSPKAFLKKHSPSLGTRNLASPFRGGGTRRSIFGGSPVIAPSSISPKDSSQHSISVANLNDKAAIGVQLFSKADAEQVKEAKLAKEELKAEERENMAREAFEIIDVDHDGFLTKFEVLAALKKMNAQGVSLIPATMDAVEKMMAEVDEDGDGQIDKEEFAKMMVSTHSVLGMKGHRSTKSSGPGRMSVLARNVLLAHERVREKDNTIGHDRWLIHPQDWKHAFWDVVVSVLIMITVVTMPLGLGWECINASLFELNLIVDTLFMCDVVKNFNTGYVDENESIIMDRFLVVRNYCFGYFLVDIVSSFPIDPILDLYGAGDDNSKCMEGYSPSNATTSSISAGSEIAKATKGLKMLKLLRMAKLFRLLRLSRVFRYIKMGVVYIEEKAHLRVSDGFTKLIKLAIGVLLICHWIGSFNFMICRLHDFPDDSWVVNSDLVGESPRTQWTWSFFKALAMMIMIGFETPPFTNVACEVRSEWCGIENWITLGCLYIGAVFYSLLISSVASILNSANMSSRIFEEKLGKLDDYMRSQKLPASLREKVKDHFHMQHSDGKLFDEAEILSNVTPILRREIISYKNREVLLKVPLLQDTEENKVFAMEVCTCLSSEIVFMDETVIREDTTGTAMFFIFSGVMEIFLNSAADLTYVAVGDGCYFGEVSIILNCKRTASARTKTQCLLYRLQAADLKRLLFDFDEQHMYMKKIARARQKRIVSYLGLNDEEIDQDEEQDEEDAKTDLFGTDADEMMIRKDQEFEKYRQHARISVRSTHQRKTQSSKRDSGKTSTISENLDAFRNREDIKKRSRARMYLEAQVDNNDSASNADDEQSEIDKLVAQAAKGNREDRSVRFT</sequence>
<keyword evidence="4" id="KW-0812">Transmembrane</keyword>